<protein>
    <submittedName>
        <fullName evidence="3">Uncharacterized protein</fullName>
    </submittedName>
</protein>
<dbReference type="Proteomes" id="UP000187261">
    <property type="component" value="Unassembled WGS sequence"/>
</dbReference>
<keyword evidence="2" id="KW-0472">Membrane</keyword>
<keyword evidence="4" id="KW-1185">Reference proteome</keyword>
<keyword evidence="2" id="KW-0812">Transmembrane</keyword>
<reference evidence="4" key="1">
    <citation type="submission" date="2016-10" db="EMBL/GenBank/DDBJ databases">
        <authorList>
            <person name="Varghese N."/>
            <person name="Submissions S."/>
        </authorList>
    </citation>
    <scope>NUCLEOTIDE SEQUENCE [LARGE SCALE GENOMIC DNA]</scope>
    <source>
        <strain evidence="4">DSM 19482</strain>
    </source>
</reference>
<name>A0A1U7PTF4_9FLAO</name>
<gene>
    <name evidence="3" type="ORF">SAMN05660493_00469</name>
</gene>
<dbReference type="RefSeq" id="WP_076781881.1">
    <property type="nucleotide sequence ID" value="NZ_FTPU01000003.1"/>
</dbReference>
<evidence type="ECO:0000313" key="4">
    <source>
        <dbReference type="Proteomes" id="UP000187261"/>
    </source>
</evidence>
<proteinExistence type="predicted"/>
<evidence type="ECO:0000256" key="2">
    <source>
        <dbReference type="SAM" id="Phobius"/>
    </source>
</evidence>
<feature type="transmembrane region" description="Helical" evidence="2">
    <location>
        <begin position="6"/>
        <end position="27"/>
    </location>
</feature>
<evidence type="ECO:0000313" key="3">
    <source>
        <dbReference type="EMBL" id="SIT95804.1"/>
    </source>
</evidence>
<organism evidence="3 4">
    <name type="scientific">Epilithonimonas bovis DSM 19482</name>
    <dbReference type="NCBI Taxonomy" id="1121284"/>
    <lineage>
        <taxon>Bacteria</taxon>
        <taxon>Pseudomonadati</taxon>
        <taxon>Bacteroidota</taxon>
        <taxon>Flavobacteriia</taxon>
        <taxon>Flavobacteriales</taxon>
        <taxon>Weeksellaceae</taxon>
        <taxon>Chryseobacterium group</taxon>
        <taxon>Epilithonimonas</taxon>
    </lineage>
</organism>
<accession>A0A1U7PTF4</accession>
<keyword evidence="1" id="KW-0175">Coiled coil</keyword>
<dbReference type="STRING" id="1121284.SAMN05660493_00469"/>
<feature type="coiled-coil region" evidence="1">
    <location>
        <begin position="24"/>
        <end position="77"/>
    </location>
</feature>
<keyword evidence="2" id="KW-1133">Transmembrane helix</keyword>
<dbReference type="AlphaFoldDB" id="A0A1U7PTF4"/>
<dbReference type="EMBL" id="FTPU01000003">
    <property type="protein sequence ID" value="SIT95804.1"/>
    <property type="molecule type" value="Genomic_DNA"/>
</dbReference>
<evidence type="ECO:0000256" key="1">
    <source>
        <dbReference type="SAM" id="Coils"/>
    </source>
</evidence>
<sequence length="183" mass="21532">MQNQAIIYVIATFVGTSFLWLICVHFLKTKLDKLKNTHNNLSQNIDKEIIVRGNQSVDFLNQEIIRLKTEMSEVKQERYMDGYKAAKSEFFLNVTPYYEEYKDGNDGFLVNDIYHRVHVGYKYQLYINNLPILEPTVRWEKIIEERKKEVDHKKIKSALELIQDNLLPIVAQSNGILKLIPIK</sequence>